<dbReference type="EMBL" id="CAJVQA010032705">
    <property type="protein sequence ID" value="CAG8803504.1"/>
    <property type="molecule type" value="Genomic_DNA"/>
</dbReference>
<proteinExistence type="predicted"/>
<evidence type="ECO:0000313" key="1">
    <source>
        <dbReference type="EMBL" id="CAG8803504.1"/>
    </source>
</evidence>
<sequence length="59" mass="6797">LAEKLMIYVLEEDKKTEYILFCMLVPKAALVVTADSILLNICKMLHNGSRTVAKIFYYK</sequence>
<keyword evidence="2" id="KW-1185">Reference proteome</keyword>
<feature type="non-terminal residue" evidence="1">
    <location>
        <position position="59"/>
    </location>
</feature>
<comment type="caution">
    <text evidence="1">The sequence shown here is derived from an EMBL/GenBank/DDBJ whole genome shotgun (WGS) entry which is preliminary data.</text>
</comment>
<dbReference type="AlphaFoldDB" id="A0A9N9JYH3"/>
<accession>A0A9N9JYH3</accession>
<reference evidence="1" key="1">
    <citation type="submission" date="2021-06" db="EMBL/GenBank/DDBJ databases">
        <authorList>
            <person name="Kallberg Y."/>
            <person name="Tangrot J."/>
            <person name="Rosling A."/>
        </authorList>
    </citation>
    <scope>NUCLEOTIDE SEQUENCE</scope>
    <source>
        <strain evidence="1">FL966</strain>
    </source>
</reference>
<organism evidence="1 2">
    <name type="scientific">Cetraspora pellucida</name>
    <dbReference type="NCBI Taxonomy" id="1433469"/>
    <lineage>
        <taxon>Eukaryota</taxon>
        <taxon>Fungi</taxon>
        <taxon>Fungi incertae sedis</taxon>
        <taxon>Mucoromycota</taxon>
        <taxon>Glomeromycotina</taxon>
        <taxon>Glomeromycetes</taxon>
        <taxon>Diversisporales</taxon>
        <taxon>Gigasporaceae</taxon>
        <taxon>Cetraspora</taxon>
    </lineage>
</organism>
<gene>
    <name evidence="1" type="ORF">CPELLU_LOCUS17909</name>
</gene>
<protein>
    <submittedName>
        <fullName evidence="1">15548_t:CDS:1</fullName>
    </submittedName>
</protein>
<name>A0A9N9JYH3_9GLOM</name>
<dbReference type="Proteomes" id="UP000789759">
    <property type="component" value="Unassembled WGS sequence"/>
</dbReference>
<evidence type="ECO:0000313" key="2">
    <source>
        <dbReference type="Proteomes" id="UP000789759"/>
    </source>
</evidence>